<evidence type="ECO:0000256" key="2">
    <source>
        <dbReference type="ARBA" id="ARBA00022475"/>
    </source>
</evidence>
<organism evidence="10 11">
    <name type="scientific">Strongylocentrotus purpuratus</name>
    <name type="common">Purple sea urchin</name>
    <dbReference type="NCBI Taxonomy" id="7668"/>
    <lineage>
        <taxon>Eukaryota</taxon>
        <taxon>Metazoa</taxon>
        <taxon>Echinodermata</taxon>
        <taxon>Eleutherozoa</taxon>
        <taxon>Echinozoa</taxon>
        <taxon>Echinoidea</taxon>
        <taxon>Euechinoidea</taxon>
        <taxon>Echinacea</taxon>
        <taxon>Camarodonta</taxon>
        <taxon>Echinidea</taxon>
        <taxon>Strongylocentrotidae</taxon>
        <taxon>Strongylocentrotus</taxon>
    </lineage>
</organism>
<feature type="domain" description="G-protein coupled receptors family 1 profile" evidence="9">
    <location>
        <begin position="1"/>
        <end position="302"/>
    </location>
</feature>
<feature type="transmembrane region" description="Helical" evidence="8">
    <location>
        <begin position="251"/>
        <end position="271"/>
    </location>
</feature>
<dbReference type="InterPro" id="IPR000276">
    <property type="entry name" value="GPCR_Rhodpsn"/>
</dbReference>
<dbReference type="RefSeq" id="XP_030851101.1">
    <property type="nucleotide sequence ID" value="XM_030995241.1"/>
</dbReference>
<accession>A0A7M7PFJ7</accession>
<dbReference type="PANTHER" id="PTHR24241">
    <property type="entry name" value="NEUROPEPTIDE RECEPTOR-RELATED G-PROTEIN COUPLED RECEPTOR"/>
    <property type="match status" value="1"/>
</dbReference>
<protein>
    <recommendedName>
        <fullName evidence="9">G-protein coupled receptors family 1 profile domain-containing protein</fullName>
    </recommendedName>
</protein>
<dbReference type="KEGG" id="spu:592644"/>
<dbReference type="Gene3D" id="1.20.1070.10">
    <property type="entry name" value="Rhodopsin 7-helix transmembrane proteins"/>
    <property type="match status" value="2"/>
</dbReference>
<dbReference type="EnsemblMetazoa" id="XM_030995241">
    <property type="protein sequence ID" value="XP_030851101"/>
    <property type="gene ID" value="LOC592644"/>
</dbReference>
<name>A0A7M7PFJ7_STRPU</name>
<evidence type="ECO:0000313" key="11">
    <source>
        <dbReference type="Proteomes" id="UP000007110"/>
    </source>
</evidence>
<evidence type="ECO:0000256" key="7">
    <source>
        <dbReference type="SAM" id="MobiDB-lite"/>
    </source>
</evidence>
<keyword evidence="4 8" id="KW-1133">Transmembrane helix</keyword>
<evidence type="ECO:0000256" key="6">
    <source>
        <dbReference type="ARBA" id="ARBA00023170"/>
    </source>
</evidence>
<sequence>MTVVAIAVDRVLIVTSSKALPDGLLRVYVMVAIAWFIGTLISLAPATDVLSSIGYISEIRHCTIKLEVLKFRVVFSIFLFGFMIPTLVASYSVVVYTLWRQNQNLKECQISGRRGRSACSDSKGEGIETSMYTESKPNSASNLSGEYNDKSLDQSDGESLDALDKGIHDDAFEKGEKERPHVSFPREAGNKDRVVFHNRKESSTSLASNSLEVSKPERYNQTDRKALAKQTKKEKRSLRVKKRNYIIQRRVSIMGGLLVLVITLCWTPYVILRTLQPDIKDSVYVFAMWLAYCITVIDPVIYAFMNQRARKELIKYKNMIFSKMCSK</sequence>
<feature type="compositionally biased region" description="Basic and acidic residues" evidence="7">
    <location>
        <begin position="188"/>
        <end position="202"/>
    </location>
</feature>
<dbReference type="PANTHER" id="PTHR24241:SF188">
    <property type="entry name" value="GASTRIN_CHOLECYSTOKININ TYPE B RECEPTOR"/>
    <property type="match status" value="1"/>
</dbReference>
<dbReference type="PROSITE" id="PS50262">
    <property type="entry name" value="G_PROTEIN_RECEP_F1_2"/>
    <property type="match status" value="1"/>
</dbReference>
<dbReference type="GO" id="GO:0071482">
    <property type="term" value="P:cellular response to light stimulus"/>
    <property type="evidence" value="ECO:0000318"/>
    <property type="project" value="GO_Central"/>
</dbReference>
<feature type="compositionally biased region" description="Basic and acidic residues" evidence="7">
    <location>
        <begin position="171"/>
        <end position="181"/>
    </location>
</feature>
<dbReference type="GeneID" id="592644"/>
<proteinExistence type="predicted"/>
<dbReference type="InterPro" id="IPR017452">
    <property type="entry name" value="GPCR_Rhodpsn_7TM"/>
</dbReference>
<dbReference type="OrthoDB" id="5950040at2759"/>
<dbReference type="FunFam" id="1.20.1070.10:FF:000857">
    <property type="entry name" value="Uncharacterized protein"/>
    <property type="match status" value="1"/>
</dbReference>
<evidence type="ECO:0000256" key="4">
    <source>
        <dbReference type="ARBA" id="ARBA00022989"/>
    </source>
</evidence>
<dbReference type="GO" id="GO:0005886">
    <property type="term" value="C:plasma membrane"/>
    <property type="evidence" value="ECO:0000318"/>
    <property type="project" value="GO_Central"/>
</dbReference>
<keyword evidence="11" id="KW-1185">Reference proteome</keyword>
<evidence type="ECO:0000256" key="3">
    <source>
        <dbReference type="ARBA" id="ARBA00022692"/>
    </source>
</evidence>
<reference evidence="11" key="1">
    <citation type="submission" date="2015-02" db="EMBL/GenBank/DDBJ databases">
        <title>Genome sequencing for Strongylocentrotus purpuratus.</title>
        <authorList>
            <person name="Murali S."/>
            <person name="Liu Y."/>
            <person name="Vee V."/>
            <person name="English A."/>
            <person name="Wang M."/>
            <person name="Skinner E."/>
            <person name="Han Y."/>
            <person name="Muzny D.M."/>
            <person name="Worley K.C."/>
            <person name="Gibbs R.A."/>
        </authorList>
    </citation>
    <scope>NUCLEOTIDE SEQUENCE</scope>
</reference>
<dbReference type="SUPFAM" id="SSF81321">
    <property type="entry name" value="Family A G protein-coupled receptor-like"/>
    <property type="match status" value="1"/>
</dbReference>
<dbReference type="GO" id="GO:0007186">
    <property type="term" value="P:G protein-coupled receptor signaling pathway"/>
    <property type="evidence" value="ECO:0000318"/>
    <property type="project" value="GO_Central"/>
</dbReference>
<dbReference type="Proteomes" id="UP000007110">
    <property type="component" value="Unassembled WGS sequence"/>
</dbReference>
<feature type="region of interest" description="Disordered" evidence="7">
    <location>
        <begin position="114"/>
        <end position="159"/>
    </location>
</feature>
<dbReference type="Pfam" id="PF00001">
    <property type="entry name" value="7tm_1"/>
    <property type="match status" value="1"/>
</dbReference>
<feature type="transmembrane region" description="Helical" evidence="8">
    <location>
        <begin position="73"/>
        <end position="99"/>
    </location>
</feature>
<feature type="compositionally biased region" description="Polar residues" evidence="7">
    <location>
        <begin position="130"/>
        <end position="145"/>
    </location>
</feature>
<dbReference type="AlphaFoldDB" id="A0A7M7PFJ7"/>
<dbReference type="GO" id="GO:0008020">
    <property type="term" value="F:G protein-coupled photoreceptor activity"/>
    <property type="evidence" value="ECO:0000318"/>
    <property type="project" value="GO_Central"/>
</dbReference>
<feature type="compositionally biased region" description="Polar residues" evidence="7">
    <location>
        <begin position="203"/>
        <end position="212"/>
    </location>
</feature>
<evidence type="ECO:0000256" key="1">
    <source>
        <dbReference type="ARBA" id="ARBA00004651"/>
    </source>
</evidence>
<dbReference type="PRINTS" id="PR00237">
    <property type="entry name" value="GPCRRHODOPSN"/>
</dbReference>
<dbReference type="InParanoid" id="A0A7M7PFJ7"/>
<keyword evidence="3 8" id="KW-0812">Transmembrane</keyword>
<keyword evidence="2" id="KW-1003">Cell membrane</keyword>
<keyword evidence="5 8" id="KW-0472">Membrane</keyword>
<dbReference type="OMA" id="WLAYCIT"/>
<dbReference type="GO" id="GO:0007602">
    <property type="term" value="P:phototransduction"/>
    <property type="evidence" value="ECO:0000318"/>
    <property type="project" value="GO_Central"/>
</dbReference>
<dbReference type="CDD" id="cd00637">
    <property type="entry name" value="7tm_classA_rhodopsin-like"/>
    <property type="match status" value="1"/>
</dbReference>
<feature type="transmembrane region" description="Helical" evidence="8">
    <location>
        <begin position="27"/>
        <end position="46"/>
    </location>
</feature>
<feature type="transmembrane region" description="Helical" evidence="8">
    <location>
        <begin position="283"/>
        <end position="305"/>
    </location>
</feature>
<evidence type="ECO:0000313" key="10">
    <source>
        <dbReference type="EnsemblMetazoa" id="XP_030851101"/>
    </source>
</evidence>
<comment type="subcellular location">
    <subcellularLocation>
        <location evidence="1">Cell membrane</location>
        <topology evidence="1">Multi-pass membrane protein</topology>
    </subcellularLocation>
</comment>
<feature type="region of interest" description="Disordered" evidence="7">
    <location>
        <begin position="171"/>
        <end position="218"/>
    </location>
</feature>
<dbReference type="GO" id="GO:0001750">
    <property type="term" value="C:photoreceptor outer segment"/>
    <property type="evidence" value="ECO:0000318"/>
    <property type="project" value="GO_Central"/>
</dbReference>
<evidence type="ECO:0000259" key="9">
    <source>
        <dbReference type="PROSITE" id="PS50262"/>
    </source>
</evidence>
<evidence type="ECO:0000256" key="5">
    <source>
        <dbReference type="ARBA" id="ARBA00023136"/>
    </source>
</evidence>
<keyword evidence="6" id="KW-0675">Receptor</keyword>
<reference evidence="10" key="2">
    <citation type="submission" date="2021-01" db="UniProtKB">
        <authorList>
            <consortium name="EnsemblMetazoa"/>
        </authorList>
    </citation>
    <scope>IDENTIFICATION</scope>
</reference>
<evidence type="ECO:0000256" key="8">
    <source>
        <dbReference type="SAM" id="Phobius"/>
    </source>
</evidence>